<dbReference type="AlphaFoldDB" id="A0A6L3W4T9"/>
<protein>
    <recommendedName>
        <fullName evidence="3">DUF4288 domain-containing protein</fullName>
    </recommendedName>
</protein>
<reference evidence="1 2" key="1">
    <citation type="submission" date="2019-09" db="EMBL/GenBank/DDBJ databases">
        <title>Actinomadura physcomitrii sp. nov., a novel actinomycete isolated from moss [Physcomitrium sphaericum (Ludw) Fuernr].</title>
        <authorList>
            <person name="Liu C."/>
            <person name="Zhuang X."/>
        </authorList>
    </citation>
    <scope>NUCLEOTIDE SEQUENCE [LARGE SCALE GENOMIC DNA]</scope>
    <source>
        <strain evidence="1 2">CYP1-1B</strain>
    </source>
</reference>
<accession>A0A6L3W4T9</accession>
<evidence type="ECO:0000313" key="1">
    <source>
        <dbReference type="EMBL" id="KAB2384625.1"/>
    </source>
</evidence>
<name>A0A6L3W4T9_9ACTN</name>
<organism evidence="1 2">
    <name type="scientific">Actinomadura montaniterrae</name>
    <dbReference type="NCBI Taxonomy" id="1803903"/>
    <lineage>
        <taxon>Bacteria</taxon>
        <taxon>Bacillati</taxon>
        <taxon>Actinomycetota</taxon>
        <taxon>Actinomycetes</taxon>
        <taxon>Streptosporangiales</taxon>
        <taxon>Thermomonosporaceae</taxon>
        <taxon>Actinomadura</taxon>
    </lineage>
</organism>
<dbReference type="Proteomes" id="UP000483004">
    <property type="component" value="Unassembled WGS sequence"/>
</dbReference>
<sequence length="105" mass="11861">MPEGQQVPAWFGVRCFFKVAANSYEERITIWRADSHDDAIALAEADAHEYAETLDGVAYLDLAQSYLIGDAPEQGSEVFSLIRDSDLDEDEYLDTFFNTGTERQM</sequence>
<dbReference type="OrthoDB" id="3296292at2"/>
<gene>
    <name evidence="1" type="ORF">F9B16_10735</name>
</gene>
<proteinExistence type="predicted"/>
<comment type="caution">
    <text evidence="1">The sequence shown here is derived from an EMBL/GenBank/DDBJ whole genome shotgun (WGS) entry which is preliminary data.</text>
</comment>
<keyword evidence="2" id="KW-1185">Reference proteome</keyword>
<dbReference type="EMBL" id="WBMR01000021">
    <property type="protein sequence ID" value="KAB2384625.1"/>
    <property type="molecule type" value="Genomic_DNA"/>
</dbReference>
<evidence type="ECO:0008006" key="3">
    <source>
        <dbReference type="Google" id="ProtNLM"/>
    </source>
</evidence>
<evidence type="ECO:0000313" key="2">
    <source>
        <dbReference type="Proteomes" id="UP000483004"/>
    </source>
</evidence>